<feature type="domain" description="FAD-binding FR-type" evidence="10">
    <location>
        <begin position="3"/>
        <end position="105"/>
    </location>
</feature>
<dbReference type="EMBL" id="LPJV01000059">
    <property type="protein sequence ID" value="KWF46753.1"/>
    <property type="molecule type" value="Genomic_DNA"/>
</dbReference>
<keyword evidence="7" id="KW-0408">Iron</keyword>
<comment type="cofactor">
    <cofactor evidence="1">
        <name>FMN</name>
        <dbReference type="ChEBI" id="CHEBI:58210"/>
    </cofactor>
</comment>
<dbReference type="Proteomes" id="UP000063236">
    <property type="component" value="Unassembled WGS sequence"/>
</dbReference>
<dbReference type="Gene3D" id="2.40.30.10">
    <property type="entry name" value="Translation factors"/>
    <property type="match status" value="1"/>
</dbReference>
<reference evidence="11 12" key="1">
    <citation type="submission" date="2015-11" db="EMBL/GenBank/DDBJ databases">
        <title>Expanding the genomic diversity of Burkholderia species for the development of highly accurate diagnostics.</title>
        <authorList>
            <person name="Sahl J."/>
            <person name="Keim P."/>
            <person name="Wagner D."/>
        </authorList>
    </citation>
    <scope>NUCLEOTIDE SEQUENCE [LARGE SCALE GENOMIC DNA]</scope>
    <source>
        <strain evidence="11 12">MSMB378WGS</strain>
    </source>
</reference>
<dbReference type="InterPro" id="IPR012675">
    <property type="entry name" value="Beta-grasp_dom_sf"/>
</dbReference>
<evidence type="ECO:0000259" key="10">
    <source>
        <dbReference type="PROSITE" id="PS51384"/>
    </source>
</evidence>
<protein>
    <submittedName>
        <fullName evidence="11">Vanillate O-demethylase oxidoreductase</fullName>
    </submittedName>
</protein>
<dbReference type="InterPro" id="IPR050415">
    <property type="entry name" value="MRET"/>
</dbReference>
<dbReference type="GO" id="GO:0016491">
    <property type="term" value="F:oxidoreductase activity"/>
    <property type="evidence" value="ECO:0007669"/>
    <property type="project" value="UniProtKB-KW"/>
</dbReference>
<dbReference type="GO" id="GO:0051537">
    <property type="term" value="F:2 iron, 2 sulfur cluster binding"/>
    <property type="evidence" value="ECO:0007669"/>
    <property type="project" value="UniProtKB-KW"/>
</dbReference>
<dbReference type="CDD" id="cd00207">
    <property type="entry name" value="fer2"/>
    <property type="match status" value="1"/>
</dbReference>
<keyword evidence="5" id="KW-0479">Metal-binding</keyword>
<dbReference type="InterPro" id="IPR039261">
    <property type="entry name" value="FNR_nucleotide-bd"/>
</dbReference>
<evidence type="ECO:0000256" key="7">
    <source>
        <dbReference type="ARBA" id="ARBA00023004"/>
    </source>
</evidence>
<dbReference type="InterPro" id="IPR006058">
    <property type="entry name" value="2Fe2S_fd_BS"/>
</dbReference>
<name>A0AAW3P9Q0_9BURK</name>
<keyword evidence="3" id="KW-0288">FMN</keyword>
<evidence type="ECO:0000256" key="6">
    <source>
        <dbReference type="ARBA" id="ARBA00023002"/>
    </source>
</evidence>
<dbReference type="Gene3D" id="3.10.20.30">
    <property type="match status" value="1"/>
</dbReference>
<evidence type="ECO:0000256" key="8">
    <source>
        <dbReference type="ARBA" id="ARBA00023014"/>
    </source>
</evidence>
<evidence type="ECO:0000256" key="3">
    <source>
        <dbReference type="ARBA" id="ARBA00022643"/>
    </source>
</evidence>
<dbReference type="PRINTS" id="PR00409">
    <property type="entry name" value="PHDIOXRDTASE"/>
</dbReference>
<dbReference type="RefSeq" id="WP_060188590.1">
    <property type="nucleotide sequence ID" value="NZ_LPJS01000026.1"/>
</dbReference>
<keyword evidence="6" id="KW-0560">Oxidoreductase</keyword>
<dbReference type="InterPro" id="IPR036010">
    <property type="entry name" value="2Fe-2S_ferredoxin-like_sf"/>
</dbReference>
<dbReference type="InterPro" id="IPR054582">
    <property type="entry name" value="DmmA-like_N"/>
</dbReference>
<comment type="caution">
    <text evidence="11">The sequence shown here is derived from an EMBL/GenBank/DDBJ whole genome shotgun (WGS) entry which is preliminary data.</text>
</comment>
<evidence type="ECO:0000313" key="12">
    <source>
        <dbReference type="Proteomes" id="UP000063236"/>
    </source>
</evidence>
<dbReference type="SUPFAM" id="SSF52343">
    <property type="entry name" value="Ferredoxin reductase-like, C-terminal NADP-linked domain"/>
    <property type="match status" value="1"/>
</dbReference>
<evidence type="ECO:0000259" key="9">
    <source>
        <dbReference type="PROSITE" id="PS51085"/>
    </source>
</evidence>
<dbReference type="Pfam" id="PF22290">
    <property type="entry name" value="DmmA-like_N"/>
    <property type="match status" value="1"/>
</dbReference>
<dbReference type="GO" id="GO:0046872">
    <property type="term" value="F:metal ion binding"/>
    <property type="evidence" value="ECO:0007669"/>
    <property type="project" value="UniProtKB-KW"/>
</dbReference>
<evidence type="ECO:0000256" key="5">
    <source>
        <dbReference type="ARBA" id="ARBA00022723"/>
    </source>
</evidence>
<dbReference type="CDD" id="cd06185">
    <property type="entry name" value="PDR_like"/>
    <property type="match status" value="1"/>
</dbReference>
<dbReference type="SUPFAM" id="SSF54292">
    <property type="entry name" value="2Fe-2S ferredoxin-like"/>
    <property type="match status" value="1"/>
</dbReference>
<dbReference type="SUPFAM" id="SSF63380">
    <property type="entry name" value="Riboflavin synthase domain-like"/>
    <property type="match status" value="1"/>
</dbReference>
<dbReference type="PROSITE" id="PS51085">
    <property type="entry name" value="2FE2S_FER_2"/>
    <property type="match status" value="1"/>
</dbReference>
<keyword evidence="2" id="KW-0285">Flavoprotein</keyword>
<keyword evidence="8" id="KW-0411">Iron-sulfur</keyword>
<dbReference type="AlphaFoldDB" id="A0AAW3P9Q0"/>
<dbReference type="InterPro" id="IPR017927">
    <property type="entry name" value="FAD-bd_FR_type"/>
</dbReference>
<dbReference type="Pfam" id="PF00111">
    <property type="entry name" value="Fer2"/>
    <property type="match status" value="1"/>
</dbReference>
<evidence type="ECO:0000256" key="1">
    <source>
        <dbReference type="ARBA" id="ARBA00001917"/>
    </source>
</evidence>
<keyword evidence="4" id="KW-0001">2Fe-2S</keyword>
<accession>A0AAW3P9Q0</accession>
<dbReference type="PROSITE" id="PS51384">
    <property type="entry name" value="FAD_FR"/>
    <property type="match status" value="1"/>
</dbReference>
<evidence type="ECO:0000313" key="11">
    <source>
        <dbReference type="EMBL" id="KWF46753.1"/>
    </source>
</evidence>
<evidence type="ECO:0000256" key="2">
    <source>
        <dbReference type="ARBA" id="ARBA00022630"/>
    </source>
</evidence>
<evidence type="ECO:0000256" key="4">
    <source>
        <dbReference type="ARBA" id="ARBA00022714"/>
    </source>
</evidence>
<proteinExistence type="predicted"/>
<dbReference type="InterPro" id="IPR017938">
    <property type="entry name" value="Riboflavin_synthase-like_b-brl"/>
</dbReference>
<sequence>MTSDRLIVQVQRRVDEADGIISLELVDPAGNDLPPFDAGAHIEVDIEPGLTRHYSLCGSPSKRDRYVLGVLRESSSRGGSEAIHNRFHENLHVKISPPRNHFRIDESAEHSVLVAGGIGVTPLLSMAWRLHELGNSFELHYCVRSRTRAAFIETLKQSPFAEHVTLHCDDDENAPRLDMHALMKDPISNTHVYVCGPGGFINALIDTARDCGWRGENVHHEFFSAAICTSGTSFVVHAERSGLTVDVPEDKSIAQALLDAGVDVPLSCEQGVCGTCLTRVLEGVPEHNDLFLTQEERAVNNQMLLCCSRAQSSFLRLDI</sequence>
<dbReference type="Gene3D" id="3.40.50.80">
    <property type="entry name" value="Nucleotide-binding domain of ferredoxin-NADP reductase (FNR) module"/>
    <property type="match status" value="1"/>
</dbReference>
<dbReference type="InterPro" id="IPR001041">
    <property type="entry name" value="2Fe-2S_ferredoxin-type"/>
</dbReference>
<feature type="domain" description="2Fe-2S ferredoxin-type" evidence="9">
    <location>
        <begin position="232"/>
        <end position="319"/>
    </location>
</feature>
<dbReference type="PANTHER" id="PTHR47354">
    <property type="entry name" value="NADH OXIDOREDUCTASE HCR"/>
    <property type="match status" value="1"/>
</dbReference>
<organism evidence="11 12">
    <name type="scientific">Burkholderia diffusa</name>
    <dbReference type="NCBI Taxonomy" id="488732"/>
    <lineage>
        <taxon>Bacteria</taxon>
        <taxon>Pseudomonadati</taxon>
        <taxon>Pseudomonadota</taxon>
        <taxon>Betaproteobacteria</taxon>
        <taxon>Burkholderiales</taxon>
        <taxon>Burkholderiaceae</taxon>
        <taxon>Burkholderia</taxon>
        <taxon>Burkholderia cepacia complex</taxon>
    </lineage>
</organism>
<dbReference type="PANTHER" id="PTHR47354:SF1">
    <property type="entry name" value="CARNITINE MONOOXYGENASE REDUCTASE SUBUNIT"/>
    <property type="match status" value="1"/>
</dbReference>
<gene>
    <name evidence="11" type="ORF">WL88_25945</name>
</gene>
<dbReference type="PROSITE" id="PS00197">
    <property type="entry name" value="2FE2S_FER_1"/>
    <property type="match status" value="1"/>
</dbReference>